<organism evidence="1 2">
    <name type="scientific">Cognatishimia maritima</name>
    <dbReference type="NCBI Taxonomy" id="870908"/>
    <lineage>
        <taxon>Bacteria</taxon>
        <taxon>Pseudomonadati</taxon>
        <taxon>Pseudomonadota</taxon>
        <taxon>Alphaproteobacteria</taxon>
        <taxon>Rhodobacterales</taxon>
        <taxon>Paracoccaceae</taxon>
        <taxon>Cognatishimia</taxon>
    </lineage>
</organism>
<keyword evidence="2" id="KW-1185">Reference proteome</keyword>
<gene>
    <name evidence="1" type="ORF">SAMN04488044_0182</name>
</gene>
<evidence type="ECO:0000313" key="2">
    <source>
        <dbReference type="Proteomes" id="UP000184211"/>
    </source>
</evidence>
<evidence type="ECO:0000313" key="1">
    <source>
        <dbReference type="EMBL" id="SHG22966.1"/>
    </source>
</evidence>
<proteinExistence type="predicted"/>
<dbReference type="Proteomes" id="UP000184211">
    <property type="component" value="Unassembled WGS sequence"/>
</dbReference>
<reference evidence="2" key="1">
    <citation type="submission" date="2016-11" db="EMBL/GenBank/DDBJ databases">
        <authorList>
            <person name="Varghese N."/>
            <person name="Submissions S."/>
        </authorList>
    </citation>
    <scope>NUCLEOTIDE SEQUENCE [LARGE SCALE GENOMIC DNA]</scope>
    <source>
        <strain evidence="2">DSM 28223</strain>
    </source>
</reference>
<dbReference type="EMBL" id="FQWM01000001">
    <property type="protein sequence ID" value="SHG22966.1"/>
    <property type="molecule type" value="Genomic_DNA"/>
</dbReference>
<accession>A0A1M5I3V0</accession>
<protein>
    <submittedName>
        <fullName evidence="1">Uncharacterized protein</fullName>
    </submittedName>
</protein>
<dbReference type="STRING" id="870908.SAMN04488044_0182"/>
<sequence>MSDWNNIFNNMKSHGDFAGRHKNEQDAYFDFFAGLEEPGLLGKFVAFAKQAKVQWQHAQQRHFVSSLIRVMFPNLSGKH</sequence>
<dbReference type="RefSeq" id="WP_072789183.1">
    <property type="nucleotide sequence ID" value="NZ_FQWM01000001.1"/>
</dbReference>
<name>A0A1M5I3V0_9RHOB</name>
<dbReference type="AlphaFoldDB" id="A0A1M5I3V0"/>